<dbReference type="Gene3D" id="3.10.310.30">
    <property type="match status" value="1"/>
</dbReference>
<proteinExistence type="predicted"/>
<organism evidence="2">
    <name type="scientific">Siphoviridae sp. ctnPP24</name>
    <dbReference type="NCBI Taxonomy" id="2825662"/>
    <lineage>
        <taxon>Viruses</taxon>
        <taxon>Duplodnaviria</taxon>
        <taxon>Heunggongvirae</taxon>
        <taxon>Uroviricota</taxon>
        <taxon>Caudoviricetes</taxon>
    </lineage>
</organism>
<sequence>MNLDKIIEGTSLLIVPDASSNDYEQHKYLHDNGVDIVICDHHHAEKYSDDAIVVNNQLDDYPNKSLCGAGVTWQLCRQMDEILGLNYANDLVDLCALGLCGDMMDYHEKEVRALVNIGYANVKNKFFKAFVDKQEFSLNKMNGLNYLSSSFYVVPYINACCRTGEMVEKRLLLSALLDYKCDTMIPSSKRGEKGKEVPIWQEAITVIERVKRRQTKLQDEAMEFFEYQIQSKKLTDNAIITCVCGKDDAEPNILGLVANRIQAKYQHPTLVLQEVEEEDGVHLKGSARNYSYCPIEDMRQLCESTGLVEYAQGQIVAL</sequence>
<protein>
    <submittedName>
        <fullName evidence="2">Single-stranded-DNA-specific exonuclease RecJ</fullName>
    </submittedName>
</protein>
<accession>A0A8S5TYL1</accession>
<feature type="domain" description="DDH" evidence="1">
    <location>
        <begin position="4"/>
        <end position="98"/>
    </location>
</feature>
<evidence type="ECO:0000259" key="1">
    <source>
        <dbReference type="Pfam" id="PF01368"/>
    </source>
</evidence>
<dbReference type="GO" id="GO:0004527">
    <property type="term" value="F:exonuclease activity"/>
    <property type="evidence" value="ECO:0007669"/>
    <property type="project" value="UniProtKB-KW"/>
</dbReference>
<dbReference type="InterPro" id="IPR038763">
    <property type="entry name" value="DHH_sf"/>
</dbReference>
<keyword evidence="2" id="KW-0540">Nuclease</keyword>
<name>A0A8S5TYL1_9CAUD</name>
<dbReference type="Pfam" id="PF01368">
    <property type="entry name" value="DHH"/>
    <property type="match status" value="1"/>
</dbReference>
<evidence type="ECO:0000313" key="2">
    <source>
        <dbReference type="EMBL" id="DAF87283.1"/>
    </source>
</evidence>
<dbReference type="InterPro" id="IPR051673">
    <property type="entry name" value="SSDNA_exonuclease_RecJ"/>
</dbReference>
<dbReference type="Gene3D" id="3.90.1640.30">
    <property type="match status" value="1"/>
</dbReference>
<dbReference type="PANTHER" id="PTHR30255">
    <property type="entry name" value="SINGLE-STRANDED-DNA-SPECIFIC EXONUCLEASE RECJ"/>
    <property type="match status" value="1"/>
</dbReference>
<dbReference type="EMBL" id="BK015962">
    <property type="protein sequence ID" value="DAF87283.1"/>
    <property type="molecule type" value="Genomic_DNA"/>
</dbReference>
<dbReference type="InterPro" id="IPR001667">
    <property type="entry name" value="DDH_dom"/>
</dbReference>
<keyword evidence="2" id="KW-0378">Hydrolase</keyword>
<reference evidence="2" key="1">
    <citation type="journal article" date="2021" name="Proc. Natl. Acad. Sci. U.S.A.">
        <title>A Catalog of Tens of Thousands of Viruses from Human Metagenomes Reveals Hidden Associations with Chronic Diseases.</title>
        <authorList>
            <person name="Tisza M.J."/>
            <person name="Buck C.B."/>
        </authorList>
    </citation>
    <scope>NUCLEOTIDE SEQUENCE</scope>
    <source>
        <strain evidence="2">CtnPP24</strain>
    </source>
</reference>
<keyword evidence="2" id="KW-0269">Exonuclease</keyword>
<dbReference type="PANTHER" id="PTHR30255:SF2">
    <property type="entry name" value="SINGLE-STRANDED-DNA-SPECIFIC EXONUCLEASE RECJ"/>
    <property type="match status" value="1"/>
</dbReference>
<dbReference type="SUPFAM" id="SSF64182">
    <property type="entry name" value="DHH phosphoesterases"/>
    <property type="match status" value="1"/>
</dbReference>